<evidence type="ECO:0000256" key="1">
    <source>
        <dbReference type="ARBA" id="ARBA00008693"/>
    </source>
</evidence>
<dbReference type="GO" id="GO:0005615">
    <property type="term" value="C:extracellular space"/>
    <property type="evidence" value="ECO:0007669"/>
    <property type="project" value="TreeGrafter"/>
</dbReference>
<evidence type="ECO:0000313" key="7">
    <source>
        <dbReference type="Proteomes" id="UP000276133"/>
    </source>
</evidence>
<evidence type="ECO:0000256" key="2">
    <source>
        <dbReference type="ARBA" id="ARBA00011748"/>
    </source>
</evidence>
<dbReference type="AlphaFoldDB" id="A0A3M7PPA9"/>
<keyword evidence="4" id="KW-1015">Disulfide bond</keyword>
<dbReference type="OrthoDB" id="9970481at2759"/>
<dbReference type="Pfam" id="PF03298">
    <property type="entry name" value="Stanniocalcin"/>
    <property type="match status" value="1"/>
</dbReference>
<comment type="subunit">
    <text evidence="2">Homodimer; disulfide-linked.</text>
</comment>
<reference evidence="6 7" key="1">
    <citation type="journal article" date="2018" name="Sci. Rep.">
        <title>Genomic signatures of local adaptation to the degree of environmental predictability in rotifers.</title>
        <authorList>
            <person name="Franch-Gras L."/>
            <person name="Hahn C."/>
            <person name="Garcia-Roger E.M."/>
            <person name="Carmona M.J."/>
            <person name="Serra M."/>
            <person name="Gomez A."/>
        </authorList>
    </citation>
    <scope>NUCLEOTIDE SEQUENCE [LARGE SCALE GENOMIC DNA]</scope>
    <source>
        <strain evidence="6">HYR1</strain>
    </source>
</reference>
<dbReference type="PANTHER" id="PTHR11245">
    <property type="entry name" value="STANNIOCALCIN"/>
    <property type="match status" value="1"/>
</dbReference>
<dbReference type="STRING" id="10195.A0A3M7PPA9"/>
<accession>A0A3M7PPA9</accession>
<proteinExistence type="inferred from homology"/>
<dbReference type="GO" id="GO:0006874">
    <property type="term" value="P:intracellular calcium ion homeostasis"/>
    <property type="evidence" value="ECO:0007669"/>
    <property type="project" value="TreeGrafter"/>
</dbReference>
<name>A0A3M7PPA9_BRAPC</name>
<dbReference type="EMBL" id="REGN01009714">
    <property type="protein sequence ID" value="RNA00508.1"/>
    <property type="molecule type" value="Genomic_DNA"/>
</dbReference>
<dbReference type="InterPro" id="IPR004978">
    <property type="entry name" value="Stanniocalcin"/>
</dbReference>
<keyword evidence="7" id="KW-1185">Reference proteome</keyword>
<comment type="similarity">
    <text evidence="1">Belongs to the stanniocalcin family.</text>
</comment>
<dbReference type="PANTHER" id="PTHR11245:SF6">
    <property type="entry name" value="DUF19 DOMAIN-CONTAINING PROTEIN"/>
    <property type="match status" value="1"/>
</dbReference>
<sequence length="161" mass="18635">MKHFQIFIILILYLSTTADELHDLAAKGDCKFYEVLESIEKCGPNGYLIAYGLKYCNKFTSNLNSFNEDGQLWVKSVKKCLMAKLIDKKFPTCKSLADYAFESHVDCYLNPGYEAKSFCDILFENVHAFTKIYELIDIIKQPFQSLRQIFTVLFKCISFKT</sequence>
<keyword evidence="5" id="KW-0732">Signal</keyword>
<evidence type="ECO:0000313" key="6">
    <source>
        <dbReference type="EMBL" id="RNA00508.1"/>
    </source>
</evidence>
<gene>
    <name evidence="6" type="ORF">BpHYR1_028134</name>
</gene>
<comment type="caution">
    <text evidence="6">The sequence shown here is derived from an EMBL/GenBank/DDBJ whole genome shotgun (WGS) entry which is preliminary data.</text>
</comment>
<dbReference type="GO" id="GO:0005179">
    <property type="term" value="F:hormone activity"/>
    <property type="evidence" value="ECO:0007669"/>
    <property type="project" value="UniProtKB-KW"/>
</dbReference>
<dbReference type="Proteomes" id="UP000276133">
    <property type="component" value="Unassembled WGS sequence"/>
</dbReference>
<feature type="chain" id="PRO_5018292452" evidence="5">
    <location>
        <begin position="19"/>
        <end position="161"/>
    </location>
</feature>
<feature type="signal peptide" evidence="5">
    <location>
        <begin position="1"/>
        <end position="18"/>
    </location>
</feature>
<evidence type="ECO:0000256" key="5">
    <source>
        <dbReference type="SAM" id="SignalP"/>
    </source>
</evidence>
<evidence type="ECO:0000256" key="3">
    <source>
        <dbReference type="ARBA" id="ARBA00022702"/>
    </source>
</evidence>
<protein>
    <submittedName>
        <fullName evidence="6">Stanniocalcin family</fullName>
    </submittedName>
</protein>
<keyword evidence="3" id="KW-0372">Hormone</keyword>
<organism evidence="6 7">
    <name type="scientific">Brachionus plicatilis</name>
    <name type="common">Marine rotifer</name>
    <name type="synonym">Brachionus muelleri</name>
    <dbReference type="NCBI Taxonomy" id="10195"/>
    <lineage>
        <taxon>Eukaryota</taxon>
        <taxon>Metazoa</taxon>
        <taxon>Spiralia</taxon>
        <taxon>Gnathifera</taxon>
        <taxon>Rotifera</taxon>
        <taxon>Eurotatoria</taxon>
        <taxon>Monogononta</taxon>
        <taxon>Pseudotrocha</taxon>
        <taxon>Ploima</taxon>
        <taxon>Brachionidae</taxon>
        <taxon>Brachionus</taxon>
    </lineage>
</organism>
<evidence type="ECO:0000256" key="4">
    <source>
        <dbReference type="ARBA" id="ARBA00023157"/>
    </source>
</evidence>